<evidence type="ECO:0000256" key="1">
    <source>
        <dbReference type="ARBA" id="ARBA00004123"/>
    </source>
</evidence>
<keyword evidence="3" id="KW-0963">Cytoplasm</keyword>
<dbReference type="PANTHER" id="PTHR33334">
    <property type="entry name" value="PROTEIN LNK1"/>
    <property type="match status" value="1"/>
</dbReference>
<dbReference type="Pfam" id="PF03517">
    <property type="entry name" value="Voldacs"/>
    <property type="match status" value="1"/>
</dbReference>
<evidence type="ECO:0000256" key="3">
    <source>
        <dbReference type="ARBA" id="ARBA00022490"/>
    </source>
</evidence>
<gene>
    <name evidence="6" type="ORF">Ahy_B03g062214</name>
</gene>
<feature type="region of interest" description="Disordered" evidence="5">
    <location>
        <begin position="565"/>
        <end position="652"/>
    </location>
</feature>
<dbReference type="Proteomes" id="UP000289738">
    <property type="component" value="Chromosome B03"/>
</dbReference>
<name>A0A444ZTD9_ARAHY</name>
<dbReference type="Gene3D" id="2.30.29.30">
    <property type="entry name" value="Pleckstrin-homology domain (PH domain)/Phosphotyrosine-binding domain (PTB)"/>
    <property type="match status" value="1"/>
</dbReference>
<organism evidence="6 7">
    <name type="scientific">Arachis hypogaea</name>
    <name type="common">Peanut</name>
    <dbReference type="NCBI Taxonomy" id="3818"/>
    <lineage>
        <taxon>Eukaryota</taxon>
        <taxon>Viridiplantae</taxon>
        <taxon>Streptophyta</taxon>
        <taxon>Embryophyta</taxon>
        <taxon>Tracheophyta</taxon>
        <taxon>Spermatophyta</taxon>
        <taxon>Magnoliopsida</taxon>
        <taxon>eudicotyledons</taxon>
        <taxon>Gunneridae</taxon>
        <taxon>Pentapetalae</taxon>
        <taxon>rosids</taxon>
        <taxon>fabids</taxon>
        <taxon>Fabales</taxon>
        <taxon>Fabaceae</taxon>
        <taxon>Papilionoideae</taxon>
        <taxon>50 kb inversion clade</taxon>
        <taxon>dalbergioids sensu lato</taxon>
        <taxon>Dalbergieae</taxon>
        <taxon>Pterocarpus clade</taxon>
        <taxon>Arachis</taxon>
    </lineage>
</organism>
<dbReference type="EMBL" id="SDMP01000013">
    <property type="protein sequence ID" value="RYR17490.1"/>
    <property type="molecule type" value="Genomic_DNA"/>
</dbReference>
<dbReference type="GO" id="GO:0007623">
    <property type="term" value="P:circadian rhythm"/>
    <property type="evidence" value="ECO:0007669"/>
    <property type="project" value="InterPro"/>
</dbReference>
<dbReference type="InterPro" id="IPR039924">
    <property type="entry name" value="ICln/Lot5/Saf5"/>
</dbReference>
<accession>A0A444ZTD9</accession>
<comment type="subcellular location">
    <subcellularLocation>
        <location evidence="2">Cytoplasm</location>
    </subcellularLocation>
    <subcellularLocation>
        <location evidence="1">Nucleus</location>
    </subcellularLocation>
</comment>
<proteinExistence type="predicted"/>
<feature type="compositionally biased region" description="Basic and acidic residues" evidence="5">
    <location>
        <begin position="976"/>
        <end position="988"/>
    </location>
</feature>
<keyword evidence="4" id="KW-0539">Nucleus</keyword>
<reference evidence="6 7" key="1">
    <citation type="submission" date="2019-01" db="EMBL/GenBank/DDBJ databases">
        <title>Sequencing of cultivated peanut Arachis hypogaea provides insights into genome evolution and oil improvement.</title>
        <authorList>
            <person name="Chen X."/>
        </authorList>
    </citation>
    <scope>NUCLEOTIDE SEQUENCE [LARGE SCALE GENOMIC DNA]</scope>
    <source>
        <strain evidence="7">cv. Fuhuasheng</strain>
        <tissue evidence="6">Leaves</tissue>
    </source>
</reference>
<dbReference type="GO" id="GO:0005634">
    <property type="term" value="C:nucleus"/>
    <property type="evidence" value="ECO:0007669"/>
    <property type="project" value="UniProtKB-SubCell"/>
</dbReference>
<comment type="caution">
    <text evidence="6">The sequence shown here is derived from an EMBL/GenBank/DDBJ whole genome shotgun (WGS) entry which is preliminary data.</text>
</comment>
<evidence type="ECO:0000256" key="4">
    <source>
        <dbReference type="ARBA" id="ARBA00023242"/>
    </source>
</evidence>
<keyword evidence="7" id="KW-1185">Reference proteome</keyword>
<protein>
    <recommendedName>
        <fullName evidence="8">Protein LNK1</fullName>
    </recommendedName>
</protein>
<evidence type="ECO:0000313" key="6">
    <source>
        <dbReference type="EMBL" id="RYR17490.1"/>
    </source>
</evidence>
<dbReference type="InterPro" id="IPR039928">
    <property type="entry name" value="LNK"/>
</dbReference>
<feature type="compositionally biased region" description="Basic and acidic residues" evidence="5">
    <location>
        <begin position="588"/>
        <end position="609"/>
    </location>
</feature>
<evidence type="ECO:0000256" key="5">
    <source>
        <dbReference type="SAM" id="MobiDB-lite"/>
    </source>
</evidence>
<dbReference type="PANTHER" id="PTHR33334:SF8">
    <property type="entry name" value="PROTEIN LNK1"/>
    <property type="match status" value="1"/>
</dbReference>
<evidence type="ECO:0000256" key="2">
    <source>
        <dbReference type="ARBA" id="ARBA00004496"/>
    </source>
</evidence>
<dbReference type="GO" id="GO:0006355">
    <property type="term" value="P:regulation of DNA-templated transcription"/>
    <property type="evidence" value="ECO:0007669"/>
    <property type="project" value="InterPro"/>
</dbReference>
<dbReference type="GO" id="GO:0005737">
    <property type="term" value="C:cytoplasm"/>
    <property type="evidence" value="ECO:0007669"/>
    <property type="project" value="UniProtKB-SubCell"/>
</dbReference>
<feature type="region of interest" description="Disordered" evidence="5">
    <location>
        <begin position="968"/>
        <end position="988"/>
    </location>
</feature>
<evidence type="ECO:0000313" key="7">
    <source>
        <dbReference type="Proteomes" id="UP000289738"/>
    </source>
</evidence>
<dbReference type="InterPro" id="IPR011993">
    <property type="entry name" value="PH-like_dom_sf"/>
</dbReference>
<dbReference type="AlphaFoldDB" id="A0A444ZTD9"/>
<evidence type="ECO:0008006" key="8">
    <source>
        <dbReference type="Google" id="ProtNLM"/>
    </source>
</evidence>
<feature type="region of interest" description="Disordered" evidence="5">
    <location>
        <begin position="726"/>
        <end position="756"/>
    </location>
</feature>
<sequence length="988" mass="109660">MGLGLRNFTERNNNGQAVLDTENGEELMHMQRGVDLVLANLPLISSGTLYITTNDVDNTKGYAVDFLSISLHAVSRDPDAYPHPCLYTQIDTNAEEDGSENSDSESSDIQDLSRITEMRLIPSDPSQLDTLFQVFCECAELNPEPNDEEGEEHDWVFSADQMEGEEEEEEGYISHNPANSLGQSNGHHDLARTVLENDESALKVLAEKIKKNSCVLAGGVRRKRRLWKVQGIKTRPLKQRITESALSPFIFPVRSQFFSENYHFPAEFGSPVSWTLIQFKVRSLILVYWTNSPVGIRHSYCSRHVIGDWGTSLDQMKLSSFPESAIAKFICKLGCYARVIYVFQLQGNVWDEFCEADDRVVPNAGDDHKVQFALQAESCKKSLQELHSIKRSTGVVSSYDPQGQEELLPNLSLKERMLEKGSWSQKPEGFFYSCDGDLCKELKTPTSDNTRMSDHLKSSNADSSSVDDAILRDKCIVEDDGLSQYPINDISQTDNDLSFLDNDVWLDIGNFEDVDRALNCDLTFGMGSLNNEEEEFCWLSSSHGAEGSDDALKSDFKFASSEESPLKSMSDYNMAPKENIEGLPTNDPNKKASPIDKKLMSQMNIDHDAGPPPLSAFGESNRKSTNTDNLVPSEKVQGKLSKPSVGKRKNGYLENGDSIHLYSQMEQYPHLKQPFGASSSAVTSQDSIHKHTPNMDSDSLGCVQMRTPVTHRGYNHTPSYTSLLPALSGSRSEHNKQLSPLESPHGKPLEAASLETNDKREKLYNCYDARLLSRGIKGENMASHMTSFPSPGSGQRVGHQFENENEGHSEVGGVSIGFSQEIDSSNAPESPSMSSALDEISLEATSFRQLQQVMDQLDIRTKLCIRDSLYRLAKSAEQRHTDANVNGQLGDDIETRKALMTQGADRCTGFMDVETNTNPIDRSIAHLLFHRPSDASMFPRNDTTPFKSGSMIHGSVINPPVMTENQVCQEGSSGGVEKKPLAITPSEK</sequence>